<dbReference type="PANTHER" id="PTHR30250:SF30">
    <property type="entry name" value="LIPID III FLIPPASE"/>
    <property type="match status" value="1"/>
</dbReference>
<feature type="transmembrane region" description="Helical" evidence="6">
    <location>
        <begin position="88"/>
        <end position="114"/>
    </location>
</feature>
<feature type="transmembrane region" description="Helical" evidence="6">
    <location>
        <begin position="126"/>
        <end position="152"/>
    </location>
</feature>
<accession>A0A444VYB5</accession>
<protein>
    <submittedName>
        <fullName evidence="7">Lipopolysaccharide biosynthesis protein WzxE</fullName>
    </submittedName>
</protein>
<feature type="transmembrane region" description="Helical" evidence="6">
    <location>
        <begin position="372"/>
        <end position="393"/>
    </location>
</feature>
<dbReference type="Proteomes" id="UP000290433">
    <property type="component" value="Unassembled WGS sequence"/>
</dbReference>
<evidence type="ECO:0000256" key="2">
    <source>
        <dbReference type="ARBA" id="ARBA00022475"/>
    </source>
</evidence>
<evidence type="ECO:0000256" key="4">
    <source>
        <dbReference type="ARBA" id="ARBA00022989"/>
    </source>
</evidence>
<gene>
    <name evidence="7" type="ORF">NU08_2465</name>
</gene>
<evidence type="ECO:0000313" key="8">
    <source>
        <dbReference type="Proteomes" id="UP000290433"/>
    </source>
</evidence>
<proteinExistence type="predicted"/>
<dbReference type="GO" id="GO:0009246">
    <property type="term" value="P:enterobacterial common antigen biosynthetic process"/>
    <property type="evidence" value="ECO:0007669"/>
    <property type="project" value="InterPro"/>
</dbReference>
<sequence length="424" mass="48489">MSFYRKIIQTNLFKITSLNSLSVALKIGIGLVTSKILAVFVGPSGMALVGNLRNFLTSLENISTLGFQNGIVKYTAESEKSRIELQKIISTVFIALIGVAILLSIILFCSASYWNEKIFGDNTEYLIVFKVLSFVLPTYGLSIFFVAVVNGLGKFKKVISINIIGNILGLLTSVFLIIQFKTIGALMAIIIAPALLFFITLYLVQKEIQIFQFIKLDVFDFKVLKNLSAYSLMTLVSSVFGPFVFLAIRNHIIQDLGIEQAGYWETMTRISSYYLMFISAILSVYFLPKLSKAQNNQETKSVFLQYYKYILPVFVLALVILYFTRFFVIQLLFTKEFLPVTDLFFWQLLGDVFKVCALILGYQFFAKRKTLMFILTELFSLSVLYFSSLYFIKEFQIEGVVMAYAFENLIYLLILVFYFRKKLF</sequence>
<name>A0A444VYB5_9FLAO</name>
<keyword evidence="4 6" id="KW-1133">Transmembrane helix</keyword>
<evidence type="ECO:0000256" key="1">
    <source>
        <dbReference type="ARBA" id="ARBA00004651"/>
    </source>
</evidence>
<keyword evidence="3 6" id="KW-0812">Transmembrane</keyword>
<dbReference type="InterPro" id="IPR044550">
    <property type="entry name" value="WzxE"/>
</dbReference>
<reference evidence="7 8" key="1">
    <citation type="submission" date="2014-12" db="EMBL/GenBank/DDBJ databases">
        <title>Genome sequence of Flavobacterium anhuiense RCM74.</title>
        <authorList>
            <person name="Kim J.F."/>
            <person name="Song J.Y."/>
            <person name="Kwak M.-J."/>
            <person name="Lee S.-W."/>
        </authorList>
    </citation>
    <scope>NUCLEOTIDE SEQUENCE [LARGE SCALE GENOMIC DNA]</scope>
    <source>
        <strain evidence="7 8">RCM74</strain>
    </source>
</reference>
<evidence type="ECO:0000256" key="3">
    <source>
        <dbReference type="ARBA" id="ARBA00022692"/>
    </source>
</evidence>
<evidence type="ECO:0000313" key="7">
    <source>
        <dbReference type="EMBL" id="RYJ38488.1"/>
    </source>
</evidence>
<comment type="subcellular location">
    <subcellularLocation>
        <location evidence="1">Cell membrane</location>
        <topology evidence="1">Multi-pass membrane protein</topology>
    </subcellularLocation>
</comment>
<dbReference type="GO" id="GO:0005886">
    <property type="term" value="C:plasma membrane"/>
    <property type="evidence" value="ECO:0007669"/>
    <property type="project" value="UniProtKB-SubCell"/>
</dbReference>
<feature type="transmembrane region" description="Helical" evidence="6">
    <location>
        <begin position="159"/>
        <end position="178"/>
    </location>
</feature>
<evidence type="ECO:0000256" key="5">
    <source>
        <dbReference type="ARBA" id="ARBA00023136"/>
    </source>
</evidence>
<dbReference type="AlphaFoldDB" id="A0A444VYB5"/>
<feature type="transmembrane region" description="Helical" evidence="6">
    <location>
        <begin position="399"/>
        <end position="419"/>
    </location>
</feature>
<keyword evidence="5 6" id="KW-0472">Membrane</keyword>
<comment type="caution">
    <text evidence="7">The sequence shown here is derived from an EMBL/GenBank/DDBJ whole genome shotgun (WGS) entry which is preliminary data.</text>
</comment>
<dbReference type="RefSeq" id="WP_242502542.1">
    <property type="nucleotide sequence ID" value="NZ_JUIV01000008.1"/>
</dbReference>
<keyword evidence="2" id="KW-1003">Cell membrane</keyword>
<dbReference type="Pfam" id="PF13440">
    <property type="entry name" value="Polysacc_synt_3"/>
    <property type="match status" value="1"/>
</dbReference>
<organism evidence="7 8">
    <name type="scientific">Flavobacterium anhuiense</name>
    <dbReference type="NCBI Taxonomy" id="459526"/>
    <lineage>
        <taxon>Bacteria</taxon>
        <taxon>Pseudomonadati</taxon>
        <taxon>Bacteroidota</taxon>
        <taxon>Flavobacteriia</taxon>
        <taxon>Flavobacteriales</taxon>
        <taxon>Flavobacteriaceae</taxon>
        <taxon>Flavobacterium</taxon>
    </lineage>
</organism>
<feature type="transmembrane region" description="Helical" evidence="6">
    <location>
        <begin position="184"/>
        <end position="204"/>
    </location>
</feature>
<dbReference type="PANTHER" id="PTHR30250">
    <property type="entry name" value="PST FAMILY PREDICTED COLANIC ACID TRANSPORTER"/>
    <property type="match status" value="1"/>
</dbReference>
<dbReference type="InterPro" id="IPR050833">
    <property type="entry name" value="Poly_Biosynth_Transport"/>
</dbReference>
<feature type="transmembrane region" description="Helical" evidence="6">
    <location>
        <begin position="344"/>
        <end position="365"/>
    </location>
</feature>
<dbReference type="EMBL" id="JUIV01000008">
    <property type="protein sequence ID" value="RYJ38488.1"/>
    <property type="molecule type" value="Genomic_DNA"/>
</dbReference>
<feature type="transmembrane region" description="Helical" evidence="6">
    <location>
        <begin position="229"/>
        <end position="250"/>
    </location>
</feature>
<dbReference type="CDD" id="cd13125">
    <property type="entry name" value="MATE_like_10"/>
    <property type="match status" value="1"/>
</dbReference>
<evidence type="ECO:0000256" key="6">
    <source>
        <dbReference type="SAM" id="Phobius"/>
    </source>
</evidence>
<feature type="transmembrane region" description="Helical" evidence="6">
    <location>
        <begin position="270"/>
        <end position="288"/>
    </location>
</feature>
<feature type="transmembrane region" description="Helical" evidence="6">
    <location>
        <begin position="309"/>
        <end position="332"/>
    </location>
</feature>